<name>M4BGQ4_HYAAE</name>
<feature type="region of interest" description="Disordered" evidence="1">
    <location>
        <begin position="441"/>
        <end position="514"/>
    </location>
</feature>
<dbReference type="AlphaFoldDB" id="M4BGQ4"/>
<protein>
    <submittedName>
        <fullName evidence="2">Uncharacterized protein</fullName>
    </submittedName>
</protein>
<dbReference type="EnsemblProtists" id="HpaT805579">
    <property type="protein sequence ID" value="HpaP805579"/>
    <property type="gene ID" value="HpaG805579"/>
</dbReference>
<accession>M4BGQ4</accession>
<evidence type="ECO:0000313" key="3">
    <source>
        <dbReference type="Proteomes" id="UP000011713"/>
    </source>
</evidence>
<proteinExistence type="predicted"/>
<feature type="region of interest" description="Disordered" evidence="1">
    <location>
        <begin position="1"/>
        <end position="57"/>
    </location>
</feature>
<organism evidence="2 3">
    <name type="scientific">Hyaloperonospora arabidopsidis (strain Emoy2)</name>
    <name type="common">Downy mildew agent</name>
    <name type="synonym">Peronospora arabidopsidis</name>
    <dbReference type="NCBI Taxonomy" id="559515"/>
    <lineage>
        <taxon>Eukaryota</taxon>
        <taxon>Sar</taxon>
        <taxon>Stramenopiles</taxon>
        <taxon>Oomycota</taxon>
        <taxon>Peronosporomycetes</taxon>
        <taxon>Peronosporales</taxon>
        <taxon>Peronosporaceae</taxon>
        <taxon>Hyaloperonospora</taxon>
    </lineage>
</organism>
<feature type="region of interest" description="Disordered" evidence="1">
    <location>
        <begin position="353"/>
        <end position="387"/>
    </location>
</feature>
<feature type="compositionally biased region" description="Polar residues" evidence="1">
    <location>
        <begin position="8"/>
        <end position="41"/>
    </location>
</feature>
<keyword evidence="3" id="KW-1185">Reference proteome</keyword>
<reference evidence="2" key="2">
    <citation type="submission" date="2015-06" db="UniProtKB">
        <authorList>
            <consortium name="EnsemblProtists"/>
        </authorList>
    </citation>
    <scope>IDENTIFICATION</scope>
    <source>
        <strain evidence="2">Emoy2</strain>
    </source>
</reference>
<dbReference type="EMBL" id="JH598238">
    <property type="status" value="NOT_ANNOTATED_CDS"/>
    <property type="molecule type" value="Genomic_DNA"/>
</dbReference>
<dbReference type="Proteomes" id="UP000011713">
    <property type="component" value="Unassembled WGS sequence"/>
</dbReference>
<dbReference type="InParanoid" id="M4BGQ4"/>
<dbReference type="HOGENOM" id="CLU_530478_0_0_1"/>
<evidence type="ECO:0000313" key="2">
    <source>
        <dbReference type="EnsemblProtists" id="HpaP805579"/>
    </source>
</evidence>
<reference evidence="3" key="1">
    <citation type="journal article" date="2010" name="Science">
        <title>Signatures of adaptation to obligate biotrophy in the Hyaloperonospora arabidopsidis genome.</title>
        <authorList>
            <person name="Baxter L."/>
            <person name="Tripathy S."/>
            <person name="Ishaque N."/>
            <person name="Boot N."/>
            <person name="Cabral A."/>
            <person name="Kemen E."/>
            <person name="Thines M."/>
            <person name="Ah-Fong A."/>
            <person name="Anderson R."/>
            <person name="Badejoko W."/>
            <person name="Bittner-Eddy P."/>
            <person name="Boore J.L."/>
            <person name="Chibucos M.C."/>
            <person name="Coates M."/>
            <person name="Dehal P."/>
            <person name="Delehaunty K."/>
            <person name="Dong S."/>
            <person name="Downton P."/>
            <person name="Dumas B."/>
            <person name="Fabro G."/>
            <person name="Fronick C."/>
            <person name="Fuerstenberg S.I."/>
            <person name="Fulton L."/>
            <person name="Gaulin E."/>
            <person name="Govers F."/>
            <person name="Hughes L."/>
            <person name="Humphray S."/>
            <person name="Jiang R.H."/>
            <person name="Judelson H."/>
            <person name="Kamoun S."/>
            <person name="Kyung K."/>
            <person name="Meijer H."/>
            <person name="Minx P."/>
            <person name="Morris P."/>
            <person name="Nelson J."/>
            <person name="Phuntumart V."/>
            <person name="Qutob D."/>
            <person name="Rehmany A."/>
            <person name="Rougon-Cardoso A."/>
            <person name="Ryden P."/>
            <person name="Torto-Alalibo T."/>
            <person name="Studholme D."/>
            <person name="Wang Y."/>
            <person name="Win J."/>
            <person name="Wood J."/>
            <person name="Clifton S.W."/>
            <person name="Rogers J."/>
            <person name="Van den Ackerveken G."/>
            <person name="Jones J.D."/>
            <person name="McDowell J.M."/>
            <person name="Beynon J."/>
            <person name="Tyler B.M."/>
        </authorList>
    </citation>
    <scope>NUCLEOTIDE SEQUENCE [LARGE SCALE GENOMIC DNA]</scope>
    <source>
        <strain evidence="3">Emoy2</strain>
    </source>
</reference>
<dbReference type="eggNOG" id="ENOG502S3BB">
    <property type="taxonomic scope" value="Eukaryota"/>
</dbReference>
<feature type="compositionally biased region" description="Basic and acidic residues" evidence="1">
    <location>
        <begin position="466"/>
        <end position="475"/>
    </location>
</feature>
<sequence>MRNHRQLRTQFNPTTSMVSPSSQNFSVQSNVGNSPRQALSQSDRKAQQQLDDFPKHPQYIQRPDSTRAQQQFANFQEFSAQIQHLDKSVLIELLWNQRNALARWQRHAKQLNVQLFAQQNAVGSAEGSVFHSPYKVPVAGGGSYFDPKVPADAESGQYRQENIVRRPQFSCPPQSAERSSARMQAAVGGVNRRDIVQVYWDKVRALKTAHTEHLHIAKRALVNNCAPPNTLYSVKAQSVMSNIDVVIDILHEQPTNVLPRKMDVLTSIERFIQITVVPIVRKVRSSFIAPTSQPTIVPSSLPVMGTSSATNNSGMPPARDCAVGVTGHGMEYIHHAGSGWSSDTFSSLRNLSRQSSRETCSDSTETDSFSGRPGDDCPNTPTRMMDEFPAAVGNSPFGSVSAISEYAPVRPESKDAIEMQTKTSTDQVSVFEARRVQQEQFLPASELRLPTDSDLRPPSSPGGNTKESKELHTNIDDLNDFADFPELTFDEDGSSFARENNPSTVSRKRGIEEV</sequence>
<dbReference type="VEuPathDB" id="FungiDB:HpaG805579"/>
<evidence type="ECO:0000256" key="1">
    <source>
        <dbReference type="SAM" id="MobiDB-lite"/>
    </source>
</evidence>